<name>A0A1M5BUT3_9FIRM</name>
<reference evidence="3" key="1">
    <citation type="submission" date="2016-11" db="EMBL/GenBank/DDBJ databases">
        <authorList>
            <person name="Varghese N."/>
            <person name="Submissions S."/>
        </authorList>
    </citation>
    <scope>NUCLEOTIDE SEQUENCE [LARGE SCALE GENOMIC DNA]</scope>
    <source>
        <strain evidence="3">DSM 12395</strain>
    </source>
</reference>
<dbReference type="AlphaFoldDB" id="A0A1M5BUT3"/>
<organism evidence="2 3">
    <name type="scientific">Desulforamulus putei DSM 12395</name>
    <dbReference type="NCBI Taxonomy" id="1121429"/>
    <lineage>
        <taxon>Bacteria</taxon>
        <taxon>Bacillati</taxon>
        <taxon>Bacillota</taxon>
        <taxon>Clostridia</taxon>
        <taxon>Eubacteriales</taxon>
        <taxon>Peptococcaceae</taxon>
        <taxon>Desulforamulus</taxon>
    </lineage>
</organism>
<keyword evidence="3" id="KW-1185">Reference proteome</keyword>
<dbReference type="InterPro" id="IPR016187">
    <property type="entry name" value="CTDL_fold"/>
</dbReference>
<dbReference type="STRING" id="1121429.SAMN02745133_02717"/>
<evidence type="ECO:0000313" key="2">
    <source>
        <dbReference type="EMBL" id="SHF46323.1"/>
    </source>
</evidence>
<feature type="domain" description="Sulfatase-modifying factor enzyme-like" evidence="1">
    <location>
        <begin position="82"/>
        <end position="191"/>
    </location>
</feature>
<dbReference type="Proteomes" id="UP000184148">
    <property type="component" value="Unassembled WGS sequence"/>
</dbReference>
<dbReference type="EMBL" id="FQUY01000025">
    <property type="protein sequence ID" value="SHF46323.1"/>
    <property type="molecule type" value="Genomic_DNA"/>
</dbReference>
<dbReference type="RefSeq" id="WP_073239917.1">
    <property type="nucleotide sequence ID" value="NZ_FQUY01000025.1"/>
</dbReference>
<dbReference type="SUPFAM" id="SSF56436">
    <property type="entry name" value="C-type lectin-like"/>
    <property type="match status" value="1"/>
</dbReference>
<sequence length="367" mass="39415">MSNFDDMKLAVEALSGGKNTVLFDDMGLPSIMVRIPLFKSIDVMTGGEDAAHPMFVVNGVQKSEVMVSKYQNIVMYDRAYSLPFKDPKTSVNFDTVKAYCENKGLGWHLMTNAEWAGIALWCKKNGFMPRGNNNYGADHSAPHEKGVGTYFDSGAGKTGRVATGSGPASWAHDNTNEGIFDLNGNVWEWVGGLRLNNGEIQIIPNNDAAAAVDQTATSALWKAMLQDGSLVAPGTANTLKVDNTTAGDATATSHDVGGDPRINTAVENQMYTPGGQYDYGYSYTTFETLAAEAGVTIPNLLKALGMFPIDAAHGADGFYARNYGERLPIRGGAWGGTSHAGVFRVDLYYSRARVSANIGFRSAFVTL</sequence>
<proteinExistence type="predicted"/>
<dbReference type="OrthoDB" id="9768004at2"/>
<evidence type="ECO:0000259" key="1">
    <source>
        <dbReference type="Pfam" id="PF03781"/>
    </source>
</evidence>
<accession>A0A1M5BUT3</accession>
<evidence type="ECO:0000313" key="3">
    <source>
        <dbReference type="Proteomes" id="UP000184148"/>
    </source>
</evidence>
<gene>
    <name evidence="2" type="ORF">SAMN02745133_02717</name>
</gene>
<protein>
    <submittedName>
        <fullName evidence="2">Sulfatase-modifying factor enzyme 1</fullName>
    </submittedName>
</protein>
<dbReference type="InterPro" id="IPR042095">
    <property type="entry name" value="SUMF_sf"/>
</dbReference>
<dbReference type="Pfam" id="PF03781">
    <property type="entry name" value="FGE-sulfatase"/>
    <property type="match status" value="1"/>
</dbReference>
<dbReference type="Gene3D" id="3.90.1580.10">
    <property type="entry name" value="paralog of FGE (formylglycine-generating enzyme)"/>
    <property type="match status" value="1"/>
</dbReference>
<dbReference type="InterPro" id="IPR005532">
    <property type="entry name" value="SUMF_dom"/>
</dbReference>